<protein>
    <submittedName>
        <fullName evidence="3">Potassium channel family protein</fullName>
    </submittedName>
</protein>
<feature type="transmembrane region" description="Helical" evidence="1">
    <location>
        <begin position="112"/>
        <end position="136"/>
    </location>
</feature>
<feature type="transmembrane region" description="Helical" evidence="1">
    <location>
        <begin position="39"/>
        <end position="61"/>
    </location>
</feature>
<sequence length="150" mass="16584">MSDLLVLGAIVAASAGIIFSIVLLLRNQPPEGRRISTRNFLILIIVYATVMSGFGVIYMGLELLGYSVLLEGDTLLVFESLGHLIEDVMYFSAVTMLTVGYGDIIPQGIGRWVAMVQALIGYLLPVAFVVTTVIYTEKKERIKERRTDRL</sequence>
<accession>A0ABS6J929</accession>
<dbReference type="InterPro" id="IPR013099">
    <property type="entry name" value="K_chnl_dom"/>
</dbReference>
<keyword evidence="4" id="KW-1185">Reference proteome</keyword>
<keyword evidence="1" id="KW-0812">Transmembrane</keyword>
<evidence type="ECO:0000313" key="4">
    <source>
        <dbReference type="Proteomes" id="UP000784880"/>
    </source>
</evidence>
<dbReference type="Pfam" id="PF07885">
    <property type="entry name" value="Ion_trans_2"/>
    <property type="match status" value="1"/>
</dbReference>
<dbReference type="EMBL" id="JAHQCS010000007">
    <property type="protein sequence ID" value="MBU9710196.1"/>
    <property type="molecule type" value="Genomic_DNA"/>
</dbReference>
<comment type="caution">
    <text evidence="3">The sequence shown here is derived from an EMBL/GenBank/DDBJ whole genome shotgun (WGS) entry which is preliminary data.</text>
</comment>
<feature type="domain" description="Potassium channel" evidence="2">
    <location>
        <begin position="84"/>
        <end position="136"/>
    </location>
</feature>
<evidence type="ECO:0000313" key="3">
    <source>
        <dbReference type="EMBL" id="MBU9710196.1"/>
    </source>
</evidence>
<dbReference type="Proteomes" id="UP000784880">
    <property type="component" value="Unassembled WGS sequence"/>
</dbReference>
<organism evidence="3 4">
    <name type="scientific">Evansella tamaricis</name>
    <dbReference type="NCBI Taxonomy" id="2069301"/>
    <lineage>
        <taxon>Bacteria</taxon>
        <taxon>Bacillati</taxon>
        <taxon>Bacillota</taxon>
        <taxon>Bacilli</taxon>
        <taxon>Bacillales</taxon>
        <taxon>Bacillaceae</taxon>
        <taxon>Evansella</taxon>
    </lineage>
</organism>
<evidence type="ECO:0000256" key="1">
    <source>
        <dbReference type="SAM" id="Phobius"/>
    </source>
</evidence>
<gene>
    <name evidence="3" type="ORF">KS419_00265</name>
</gene>
<keyword evidence="3" id="KW-0406">Ion transport</keyword>
<feature type="transmembrane region" description="Helical" evidence="1">
    <location>
        <begin position="6"/>
        <end position="27"/>
    </location>
</feature>
<dbReference type="GO" id="GO:0034220">
    <property type="term" value="P:monoatomic ion transmembrane transport"/>
    <property type="evidence" value="ECO:0007669"/>
    <property type="project" value="UniProtKB-KW"/>
</dbReference>
<keyword evidence="3" id="KW-0407">Ion channel</keyword>
<keyword evidence="1" id="KW-0472">Membrane</keyword>
<proteinExistence type="predicted"/>
<keyword evidence="3" id="KW-0813">Transport</keyword>
<reference evidence="3 4" key="1">
    <citation type="submission" date="2021-06" db="EMBL/GenBank/DDBJ databases">
        <title>Bacillus sp. RD4P76, an endophyte from a halophyte.</title>
        <authorList>
            <person name="Sun J.-Q."/>
        </authorList>
    </citation>
    <scope>NUCLEOTIDE SEQUENCE [LARGE SCALE GENOMIC DNA]</scope>
    <source>
        <strain evidence="3 4">CGMCC 1.15917</strain>
    </source>
</reference>
<dbReference type="RefSeq" id="WP_217064090.1">
    <property type="nucleotide sequence ID" value="NZ_JAHQCS010000007.1"/>
</dbReference>
<name>A0ABS6J929_9BACI</name>
<keyword evidence="1" id="KW-1133">Transmembrane helix</keyword>
<evidence type="ECO:0000259" key="2">
    <source>
        <dbReference type="Pfam" id="PF07885"/>
    </source>
</evidence>